<keyword evidence="3" id="KW-1185">Reference proteome</keyword>
<organism evidence="2 3">
    <name type="scientific">Vanrija pseudolonga</name>
    <dbReference type="NCBI Taxonomy" id="143232"/>
    <lineage>
        <taxon>Eukaryota</taxon>
        <taxon>Fungi</taxon>
        <taxon>Dikarya</taxon>
        <taxon>Basidiomycota</taxon>
        <taxon>Agaricomycotina</taxon>
        <taxon>Tremellomycetes</taxon>
        <taxon>Trichosporonales</taxon>
        <taxon>Trichosporonaceae</taxon>
        <taxon>Vanrija</taxon>
    </lineage>
</organism>
<dbReference type="EMBL" id="CP086717">
    <property type="protein sequence ID" value="WOO82911.1"/>
    <property type="molecule type" value="Genomic_DNA"/>
</dbReference>
<dbReference type="GeneID" id="87809614"/>
<feature type="chain" id="PRO_5042269779" evidence="1">
    <location>
        <begin position="20"/>
        <end position="209"/>
    </location>
</feature>
<reference evidence="2" key="1">
    <citation type="submission" date="2023-10" db="EMBL/GenBank/DDBJ databases">
        <authorList>
            <person name="Noh H."/>
        </authorList>
    </citation>
    <scope>NUCLEOTIDE SEQUENCE</scope>
    <source>
        <strain evidence="2">DUCC4014</strain>
    </source>
</reference>
<name>A0AAF0YDN4_9TREE</name>
<feature type="signal peptide" evidence="1">
    <location>
        <begin position="1"/>
        <end position="19"/>
    </location>
</feature>
<proteinExistence type="predicted"/>
<keyword evidence="1" id="KW-0732">Signal</keyword>
<evidence type="ECO:0000313" key="3">
    <source>
        <dbReference type="Proteomes" id="UP000827549"/>
    </source>
</evidence>
<dbReference type="AlphaFoldDB" id="A0AAF0YDN4"/>
<sequence length="209" mass="21964">MLALVFITSVLSLANQGWASPTVAPTGLNQTGLPPCAAGSSQSPLLDCVGAGFSSNDTKITWPNSTSGWAVGERPAVQWETSTSYTTGWVWLYNRNVSVLPQRVALFGAWEQWKDGGASSPFPINADQTPPAPGYWFVMRGVATDSDGTPKGNESWVLATSQEFEIKPKGSKVDYPPAYASLAKPSGAERMAVGAPLAAVLVAAAMSVL</sequence>
<accession>A0AAF0YDN4</accession>
<dbReference type="RefSeq" id="XP_062628943.1">
    <property type="nucleotide sequence ID" value="XM_062772959.1"/>
</dbReference>
<evidence type="ECO:0000256" key="1">
    <source>
        <dbReference type="SAM" id="SignalP"/>
    </source>
</evidence>
<gene>
    <name evidence="2" type="ORF">LOC62_04G006391</name>
</gene>
<protein>
    <submittedName>
        <fullName evidence="2">Uncharacterized protein</fullName>
    </submittedName>
</protein>
<dbReference type="Proteomes" id="UP000827549">
    <property type="component" value="Chromosome 4"/>
</dbReference>
<evidence type="ECO:0000313" key="2">
    <source>
        <dbReference type="EMBL" id="WOO82911.1"/>
    </source>
</evidence>